<dbReference type="OrthoDB" id="2681472at2759"/>
<protein>
    <submittedName>
        <fullName evidence="1">Uncharacterized protein</fullName>
    </submittedName>
</protein>
<evidence type="ECO:0000313" key="1">
    <source>
        <dbReference type="EMBL" id="KAG6374937.1"/>
    </source>
</evidence>
<proteinExistence type="predicted"/>
<name>A0A8I2YND1_9AGAM</name>
<organism evidence="1 2">
    <name type="scientific">Boletus reticuloceps</name>
    <dbReference type="NCBI Taxonomy" id="495285"/>
    <lineage>
        <taxon>Eukaryota</taxon>
        <taxon>Fungi</taxon>
        <taxon>Dikarya</taxon>
        <taxon>Basidiomycota</taxon>
        <taxon>Agaricomycotina</taxon>
        <taxon>Agaricomycetes</taxon>
        <taxon>Agaricomycetidae</taxon>
        <taxon>Boletales</taxon>
        <taxon>Boletineae</taxon>
        <taxon>Boletaceae</taxon>
        <taxon>Boletoideae</taxon>
        <taxon>Boletus</taxon>
    </lineage>
</organism>
<dbReference type="AlphaFoldDB" id="A0A8I2YND1"/>
<reference evidence="1" key="1">
    <citation type="submission" date="2021-03" db="EMBL/GenBank/DDBJ databases">
        <title>Evolutionary innovations through gain and loss of genes in the ectomycorrhizal Boletales.</title>
        <authorList>
            <person name="Wu G."/>
            <person name="Miyauchi S."/>
            <person name="Morin E."/>
            <person name="Yang Z.-L."/>
            <person name="Xu J."/>
            <person name="Martin F.M."/>
        </authorList>
    </citation>
    <scope>NUCLEOTIDE SEQUENCE</scope>
    <source>
        <strain evidence="1">BR01</strain>
    </source>
</reference>
<keyword evidence="2" id="KW-1185">Reference proteome</keyword>
<sequence length="133" mass="15083">MTSTTEGYIEFLHALLATHNHNIYKINKKKTYNFKYLYPPSKPYSTFFLPCSPKLTRCTTCSQKDAIDVDTLTDFKSFVEKLRSEKPAKVKVFVDMNVVAKLPRQTSSGDNNTSDHSESDAEVVCICLQDCAE</sequence>
<comment type="caution">
    <text evidence="1">The sequence shown here is derived from an EMBL/GenBank/DDBJ whole genome shotgun (WGS) entry which is preliminary data.</text>
</comment>
<dbReference type="EMBL" id="JAGFBS010000016">
    <property type="protein sequence ID" value="KAG6374937.1"/>
    <property type="molecule type" value="Genomic_DNA"/>
</dbReference>
<evidence type="ECO:0000313" key="2">
    <source>
        <dbReference type="Proteomes" id="UP000683000"/>
    </source>
</evidence>
<gene>
    <name evidence="1" type="ORF">JVT61DRAFT_3689</name>
</gene>
<accession>A0A8I2YND1</accession>
<dbReference type="Proteomes" id="UP000683000">
    <property type="component" value="Unassembled WGS sequence"/>
</dbReference>